<dbReference type="Proteomes" id="UP000244912">
    <property type="component" value="Unassembled WGS sequence"/>
</dbReference>
<dbReference type="Pfam" id="PF01471">
    <property type="entry name" value="PG_binding_1"/>
    <property type="match status" value="2"/>
</dbReference>
<evidence type="ECO:0008006" key="7">
    <source>
        <dbReference type="Google" id="ProtNLM"/>
    </source>
</evidence>
<evidence type="ECO:0000259" key="4">
    <source>
        <dbReference type="Pfam" id="PF01471"/>
    </source>
</evidence>
<name>A0A2R8BTI6_9RHOB</name>
<feature type="compositionally biased region" description="Low complexity" evidence="1">
    <location>
        <begin position="439"/>
        <end position="458"/>
    </location>
</feature>
<keyword evidence="2" id="KW-0732">Signal</keyword>
<proteinExistence type="predicted"/>
<feature type="region of interest" description="Disordered" evidence="1">
    <location>
        <begin position="437"/>
        <end position="464"/>
    </location>
</feature>
<dbReference type="RefSeq" id="WP_108893234.1">
    <property type="nucleotide sequence ID" value="NZ_ONZF01000002.1"/>
</dbReference>
<evidence type="ECO:0000313" key="6">
    <source>
        <dbReference type="Proteomes" id="UP000244912"/>
    </source>
</evidence>
<dbReference type="SUPFAM" id="SSF52129">
    <property type="entry name" value="Caspase-like"/>
    <property type="match status" value="1"/>
</dbReference>
<protein>
    <recommendedName>
        <fullName evidence="7">Peptidoglycan binding-like domain-containing protein</fullName>
    </recommendedName>
</protein>
<keyword evidence="6" id="KW-1185">Reference proteome</keyword>
<feature type="domain" description="Peptidase C14 caspase" evidence="3">
    <location>
        <begin position="22"/>
        <end position="95"/>
    </location>
</feature>
<evidence type="ECO:0000256" key="1">
    <source>
        <dbReference type="SAM" id="MobiDB-lite"/>
    </source>
</evidence>
<dbReference type="Gene3D" id="1.10.101.10">
    <property type="entry name" value="PGBD-like superfamily/PGBD"/>
    <property type="match status" value="2"/>
</dbReference>
<dbReference type="SUPFAM" id="SSF47090">
    <property type="entry name" value="PGBD-like"/>
    <property type="match status" value="2"/>
</dbReference>
<dbReference type="OrthoDB" id="8092964at2"/>
<evidence type="ECO:0000256" key="2">
    <source>
        <dbReference type="SAM" id="SignalP"/>
    </source>
</evidence>
<dbReference type="InterPro" id="IPR036366">
    <property type="entry name" value="PGBDSf"/>
</dbReference>
<feature type="signal peptide" evidence="2">
    <location>
        <begin position="1"/>
        <end position="19"/>
    </location>
</feature>
<dbReference type="AlphaFoldDB" id="A0A2R8BTI6"/>
<organism evidence="5 6">
    <name type="scientific">Palleronia abyssalis</name>
    <dbReference type="NCBI Taxonomy" id="1501240"/>
    <lineage>
        <taxon>Bacteria</taxon>
        <taxon>Pseudomonadati</taxon>
        <taxon>Pseudomonadota</taxon>
        <taxon>Alphaproteobacteria</taxon>
        <taxon>Rhodobacterales</taxon>
        <taxon>Roseobacteraceae</taxon>
        <taxon>Palleronia</taxon>
    </lineage>
</organism>
<feature type="domain" description="Peptidoglycan binding-like" evidence="4">
    <location>
        <begin position="275"/>
        <end position="329"/>
    </location>
</feature>
<dbReference type="InterPro" id="IPR036365">
    <property type="entry name" value="PGBD-like_sf"/>
</dbReference>
<feature type="chain" id="PRO_5015320987" description="Peptidoglycan binding-like domain-containing protein" evidence="2">
    <location>
        <begin position="20"/>
        <end position="538"/>
    </location>
</feature>
<dbReference type="Pfam" id="PF00656">
    <property type="entry name" value="Peptidase_C14"/>
    <property type="match status" value="1"/>
</dbReference>
<accession>A0A2R8BTI6</accession>
<gene>
    <name evidence="5" type="ORF">PAA8504_01206</name>
</gene>
<dbReference type="GO" id="GO:0006508">
    <property type="term" value="P:proteolysis"/>
    <property type="evidence" value="ECO:0007669"/>
    <property type="project" value="InterPro"/>
</dbReference>
<dbReference type="InterPro" id="IPR002477">
    <property type="entry name" value="Peptidoglycan-bd-like"/>
</dbReference>
<dbReference type="InterPro" id="IPR029030">
    <property type="entry name" value="Caspase-like_dom_sf"/>
</dbReference>
<evidence type="ECO:0000313" key="5">
    <source>
        <dbReference type="EMBL" id="SPJ23396.1"/>
    </source>
</evidence>
<dbReference type="EMBL" id="ONZF01000002">
    <property type="protein sequence ID" value="SPJ23396.1"/>
    <property type="molecule type" value="Genomic_DNA"/>
</dbReference>
<sequence length="538" mass="57799">MRAVITALALSLVTGPALADEVALLIGNDRYDALDRVEAARGIDDAGAALRRAGVEVITLEDADRGAIFDAVRRFEGRIDEADALAVGLVGRFAEVGGETWFLPADAQGASPVDAAASGMPLSLLAELLGEMPGRAVMVLGAPGEVGDIDLPQGVMLAQGEPDAALRYIEDRLAQPGARLTGAEDMSFDGFVSNSLVFIQQDQPAATPTAPANDAEAAYWALTQQRDNADAYAAYLSRYPDGRYATEAQAELDRQSQSPEEQLASAEEALGLGRDARQAVQRDLSVLGYDTRGIDGIFGSGTRGAIRGWQQSRGFEPTGYLTQAQVDALDAQGAERREAQRAQDEALWAEMGQERSEAELQAYLERFPGGFHAEEANRLLTEIRNSQAADDGATERERQIWRATQQENSADGYRRYIAAFPDGEFVGAARAAIAGLEGQVQQPQQPQQQSPIQAPAPQDSANAQEEARLGLTPITRRAVETRLEALGFQPGAVDGTFDQQTRAALRRYQQSAGLPQTGYVNQVTAVRLLADTLRDVLR</sequence>
<dbReference type="GO" id="GO:0004197">
    <property type="term" value="F:cysteine-type endopeptidase activity"/>
    <property type="evidence" value="ECO:0007669"/>
    <property type="project" value="InterPro"/>
</dbReference>
<dbReference type="Gene3D" id="3.40.50.1460">
    <property type="match status" value="1"/>
</dbReference>
<feature type="domain" description="Peptidoglycan binding-like" evidence="4">
    <location>
        <begin position="477"/>
        <end position="526"/>
    </location>
</feature>
<dbReference type="InterPro" id="IPR011600">
    <property type="entry name" value="Pept_C14_caspase"/>
</dbReference>
<reference evidence="5 6" key="1">
    <citation type="submission" date="2018-03" db="EMBL/GenBank/DDBJ databases">
        <authorList>
            <person name="Keele B.F."/>
        </authorList>
    </citation>
    <scope>NUCLEOTIDE SEQUENCE [LARGE SCALE GENOMIC DNA]</scope>
    <source>
        <strain evidence="5 6">CECT 8504</strain>
    </source>
</reference>
<evidence type="ECO:0000259" key="3">
    <source>
        <dbReference type="Pfam" id="PF00656"/>
    </source>
</evidence>